<dbReference type="Pfam" id="PF07093">
    <property type="entry name" value="SGT1"/>
    <property type="match status" value="1"/>
</dbReference>
<feature type="region of interest" description="Disordered" evidence="1">
    <location>
        <begin position="55"/>
        <end position="79"/>
    </location>
</feature>
<feature type="region of interest" description="Disordered" evidence="1">
    <location>
        <begin position="336"/>
        <end position="358"/>
    </location>
</feature>
<accession>A0A177U1R3</accession>
<feature type="compositionally biased region" description="Basic and acidic residues" evidence="1">
    <location>
        <begin position="676"/>
        <end position="695"/>
    </location>
</feature>
<feature type="compositionally biased region" description="Acidic residues" evidence="1">
    <location>
        <begin position="534"/>
        <end position="556"/>
    </location>
</feature>
<sequence>MEGLRAGPAAELAPELIVHLYPLPSHHSTSDHTASLAIAIAIALQSFLQSQSHQHLWHSGHPPTINTPSTSASTPAEPQPALTLTLPIPSTAPDTDEWYALHLLITFLTLPEQQQKQQYAVQATDSDGDFLLIQGADHLPHWIEPTNATNRVWILPSSSPSPSGYRNASLHLIGPDLAPLPPEHSSEAHHQLAISDALQIVATEATKPEREQRSRAPQPLQIAALEPMIEFLSPSYSNIHRTLAYLPHHGIAALLQNEPLLCAQAIGALEGLSTDQLDRRVISRMAHFGPMLSSPPVLAPVPLTKALYALSIHLVLFPPKPHFSPEWREAVATFRTAQQQEQHGREEEQGHQQDQAVGGKITEIDEEAEQRKHEDVERRERVLAEGRWRDIGSKLICGLELLHARGRTELGSTATQSSEQPDAILADPASNTLKDLLALESSTDWLTELVEGPPPGGERDGGAETQDDDDDGEDGGDALRRLQDLMQGTSDFIEKGQGDYRGATFDDDDVDLSDEDADDDDGEGDEEKGKGEGDEQENDAEEEEENDDEEEDDEEGMAAFLDGPGIGPAGQKGQGFEDDEMVNFLAFARNELGIDDELWNRIQADRRRDGRYLPPATSASASMPSSSGVAGGKQGAKKETSTTTDRTTGSGLGKQVRFDGLPRGFLNKKAKQGSEGTDKGKGKDKEAAAANDGDRFYTLMDQMDAELAKVKDKGKSPTPAPATKTQSTAERMDLDDLEDEDDDEDGDEDDDDDDELDLQDAELLRKLLSAQGDSSRTGGGSTNGVPSSDMLANFLESFKAQGSGPGPVSNLAGRLGVGKLPRDDD</sequence>
<feature type="compositionally biased region" description="Acidic residues" evidence="1">
    <location>
        <begin position="505"/>
        <end position="526"/>
    </location>
</feature>
<feature type="compositionally biased region" description="Polar residues" evidence="1">
    <location>
        <begin position="64"/>
        <end position="76"/>
    </location>
</feature>
<dbReference type="PANTHER" id="PTHR13060">
    <property type="entry name" value="SGT1 PROTEIN HSGT1 SUPPRESSOR OF GCR2"/>
    <property type="match status" value="1"/>
</dbReference>
<dbReference type="Proteomes" id="UP000836402">
    <property type="component" value="Unassembled WGS sequence"/>
</dbReference>
<protein>
    <submittedName>
        <fullName evidence="3">Uncharacterized protein</fullName>
    </submittedName>
</protein>
<dbReference type="EMBL" id="CAJHJG010003377">
    <property type="protein sequence ID" value="CAD6930864.1"/>
    <property type="molecule type" value="Genomic_DNA"/>
</dbReference>
<evidence type="ECO:0000313" key="4">
    <source>
        <dbReference type="Proteomes" id="UP000077671"/>
    </source>
</evidence>
<feature type="compositionally biased region" description="Low complexity" evidence="1">
    <location>
        <begin position="614"/>
        <end position="627"/>
    </location>
</feature>
<feature type="compositionally biased region" description="Acidic residues" evidence="1">
    <location>
        <begin position="733"/>
        <end position="760"/>
    </location>
</feature>
<reference evidence="2" key="3">
    <citation type="submission" date="2020-10" db="EMBL/GenBank/DDBJ databases">
        <authorList>
            <person name="Sedaghatjoo S."/>
        </authorList>
    </citation>
    <scope>NUCLEOTIDE SEQUENCE</scope>
    <source>
        <strain evidence="2">AZH3</strain>
    </source>
</reference>
<evidence type="ECO:0000313" key="5">
    <source>
        <dbReference type="Proteomes" id="UP000836402"/>
    </source>
</evidence>
<feature type="compositionally biased region" description="Acidic residues" evidence="1">
    <location>
        <begin position="465"/>
        <end position="476"/>
    </location>
</feature>
<evidence type="ECO:0000313" key="2">
    <source>
        <dbReference type="EMBL" id="CAD6930864.1"/>
    </source>
</evidence>
<reference evidence="3" key="2">
    <citation type="journal article" date="2019" name="IMA Fungus">
        <title>Genome sequencing and comparison of five Tilletia species to identify candidate genes for the detection of regulated species infecting wheat.</title>
        <authorList>
            <person name="Nguyen H.D.T."/>
            <person name="Sultana T."/>
            <person name="Kesanakurti P."/>
            <person name="Hambleton S."/>
        </authorList>
    </citation>
    <scope>NUCLEOTIDE SEQUENCE</scope>
    <source>
        <strain evidence="3">DAOMC 238032</strain>
    </source>
</reference>
<feature type="region of interest" description="Disordered" evidence="1">
    <location>
        <begin position="708"/>
        <end position="825"/>
    </location>
</feature>
<feature type="compositionally biased region" description="Gly residues" evidence="1">
    <location>
        <begin position="564"/>
        <end position="573"/>
    </location>
</feature>
<proteinExistence type="predicted"/>
<organism evidence="3 4">
    <name type="scientific">Tilletia caries</name>
    <name type="common">wheat bunt fungus</name>
    <dbReference type="NCBI Taxonomy" id="13290"/>
    <lineage>
        <taxon>Eukaryota</taxon>
        <taxon>Fungi</taxon>
        <taxon>Dikarya</taxon>
        <taxon>Basidiomycota</taxon>
        <taxon>Ustilaginomycotina</taxon>
        <taxon>Exobasidiomycetes</taxon>
        <taxon>Tilletiales</taxon>
        <taxon>Tilletiaceae</taxon>
        <taxon>Tilletia</taxon>
    </lineage>
</organism>
<gene>
    <name evidence="3" type="ORF">A4X03_0g1857</name>
    <name evidence="2" type="ORF">JKIAZH3_G7421</name>
</gene>
<feature type="region of interest" description="Disordered" evidence="1">
    <location>
        <begin position="447"/>
        <end position="577"/>
    </location>
</feature>
<dbReference type="GO" id="GO:0005634">
    <property type="term" value="C:nucleus"/>
    <property type="evidence" value="ECO:0007669"/>
    <property type="project" value="TreeGrafter"/>
</dbReference>
<dbReference type="InterPro" id="IPR010770">
    <property type="entry name" value="Ecd"/>
</dbReference>
<name>A0A177U1R3_9BASI</name>
<feature type="compositionally biased region" description="Basic and acidic residues" evidence="1">
    <location>
        <begin position="342"/>
        <end position="351"/>
    </location>
</feature>
<dbReference type="EMBL" id="LWDD02000163">
    <property type="protein sequence ID" value="KAE8263204.1"/>
    <property type="molecule type" value="Genomic_DNA"/>
</dbReference>
<reference evidence="3" key="1">
    <citation type="submission" date="2016-04" db="EMBL/GenBank/DDBJ databases">
        <authorList>
            <person name="Nguyen H.D."/>
            <person name="Kesanakurti P."/>
            <person name="Cullis J."/>
            <person name="Levesque C.A."/>
            <person name="Hambleton S."/>
        </authorList>
    </citation>
    <scope>NUCLEOTIDE SEQUENCE</scope>
    <source>
        <strain evidence="3">DAOMC 238032</strain>
    </source>
</reference>
<dbReference type="PANTHER" id="PTHR13060:SF0">
    <property type="entry name" value="PROTEIN ECDYSONELESS HOMOLOG"/>
    <property type="match status" value="1"/>
</dbReference>
<comment type="caution">
    <text evidence="3">The sequence shown here is derived from an EMBL/GenBank/DDBJ whole genome shotgun (WGS) entry which is preliminary data.</text>
</comment>
<evidence type="ECO:0000256" key="1">
    <source>
        <dbReference type="SAM" id="MobiDB-lite"/>
    </source>
</evidence>
<dbReference type="AlphaFoldDB" id="A0A177U1R3"/>
<dbReference type="Proteomes" id="UP000077671">
    <property type="component" value="Unassembled WGS sequence"/>
</dbReference>
<feature type="region of interest" description="Disordered" evidence="1">
    <location>
        <begin position="605"/>
        <end position="696"/>
    </location>
</feature>
<keyword evidence="5" id="KW-1185">Reference proteome</keyword>
<evidence type="ECO:0000313" key="3">
    <source>
        <dbReference type="EMBL" id="KAE8263204.1"/>
    </source>
</evidence>